<accession>A0A495ICS9</accession>
<proteinExistence type="inferred from homology"/>
<dbReference type="SUPFAM" id="SSF52317">
    <property type="entry name" value="Class I glutamine amidotransferase-like"/>
    <property type="match status" value="1"/>
</dbReference>
<dbReference type="Proteomes" id="UP000280008">
    <property type="component" value="Unassembled WGS sequence"/>
</dbReference>
<dbReference type="GO" id="GO:0008236">
    <property type="term" value="F:serine-type peptidase activity"/>
    <property type="evidence" value="ECO:0007669"/>
    <property type="project" value="UniProtKB-KW"/>
</dbReference>
<comment type="caution">
    <text evidence="5">The sequence shown here is derived from an EMBL/GenBank/DDBJ whole genome shotgun (WGS) entry which is preliminary data.</text>
</comment>
<keyword evidence="3" id="KW-0378">Hydrolase</keyword>
<evidence type="ECO:0000256" key="4">
    <source>
        <dbReference type="ARBA" id="ARBA00022825"/>
    </source>
</evidence>
<dbReference type="EMBL" id="RBKS01000001">
    <property type="protein sequence ID" value="RKR73752.1"/>
    <property type="molecule type" value="Genomic_DNA"/>
</dbReference>
<dbReference type="Pfam" id="PF03575">
    <property type="entry name" value="Peptidase_S51"/>
    <property type="match status" value="1"/>
</dbReference>
<protein>
    <submittedName>
        <fullName evidence="5">Cyanophycinase</fullName>
    </submittedName>
</protein>
<reference evidence="5 6" key="1">
    <citation type="submission" date="2018-10" db="EMBL/GenBank/DDBJ databases">
        <title>Sequencing the genomes of 1000 actinobacteria strains.</title>
        <authorList>
            <person name="Klenk H.-P."/>
        </authorList>
    </citation>
    <scope>NUCLEOTIDE SEQUENCE [LARGE SCALE GENOMIC DNA]</scope>
    <source>
        <strain evidence="5 6">DSM 17894</strain>
    </source>
</reference>
<evidence type="ECO:0000256" key="3">
    <source>
        <dbReference type="ARBA" id="ARBA00022801"/>
    </source>
</evidence>
<dbReference type="AlphaFoldDB" id="A0A495ICS9"/>
<dbReference type="Gene3D" id="3.40.50.880">
    <property type="match status" value="1"/>
</dbReference>
<evidence type="ECO:0000256" key="1">
    <source>
        <dbReference type="ARBA" id="ARBA00006534"/>
    </source>
</evidence>
<evidence type="ECO:0000313" key="6">
    <source>
        <dbReference type="Proteomes" id="UP000280008"/>
    </source>
</evidence>
<organism evidence="5 6">
    <name type="scientific">Frondihabitans australicus</name>
    <dbReference type="NCBI Taxonomy" id="386892"/>
    <lineage>
        <taxon>Bacteria</taxon>
        <taxon>Bacillati</taxon>
        <taxon>Actinomycetota</taxon>
        <taxon>Actinomycetes</taxon>
        <taxon>Micrococcales</taxon>
        <taxon>Microbacteriaceae</taxon>
        <taxon>Frondihabitans</taxon>
    </lineage>
</organism>
<evidence type="ECO:0000313" key="5">
    <source>
        <dbReference type="EMBL" id="RKR73752.1"/>
    </source>
</evidence>
<keyword evidence="4" id="KW-0720">Serine protease</keyword>
<evidence type="ECO:0000256" key="2">
    <source>
        <dbReference type="ARBA" id="ARBA00022670"/>
    </source>
</evidence>
<dbReference type="GO" id="GO:0006508">
    <property type="term" value="P:proteolysis"/>
    <property type="evidence" value="ECO:0007669"/>
    <property type="project" value="UniProtKB-KW"/>
</dbReference>
<dbReference type="InterPro" id="IPR029062">
    <property type="entry name" value="Class_I_gatase-like"/>
</dbReference>
<name>A0A495ICS9_9MICO</name>
<sequence length="258" mass="26443">MERSAPGDGVHVSIHLVGGGWSAESTEVYELFVAEAATRAARVGRDVPRIAVLIVVEDDVPSEEFRTGYPAMLASVGPCEPLVHEVDGGEAFDTVVLSDIDALLVAGGMTPAYFDAVMPIVDQVRLLVADGLPYLGFSAGAMIAADTAILGGYMIGGVEVCPADAAEDLDEVTLVQGLGLVDLAIDVHAAQWGTLTRLIAATEAGMVTGGVAIDENTVLVVGEGALAVIGSGSVWRVEPQIDDDGEITGVSVGTIGVD</sequence>
<keyword evidence="2" id="KW-0645">Protease</keyword>
<gene>
    <name evidence="5" type="ORF">C8E83_0848</name>
</gene>
<dbReference type="InterPro" id="IPR005320">
    <property type="entry name" value="Peptidase_S51"/>
</dbReference>
<keyword evidence="6" id="KW-1185">Reference proteome</keyword>
<comment type="similarity">
    <text evidence="1">Belongs to the peptidase S51 family.</text>
</comment>